<evidence type="ECO:0000256" key="1">
    <source>
        <dbReference type="ARBA" id="ARBA00004651"/>
    </source>
</evidence>
<keyword evidence="8" id="KW-1185">Reference proteome</keyword>
<dbReference type="GO" id="GO:0005886">
    <property type="term" value="C:plasma membrane"/>
    <property type="evidence" value="ECO:0007669"/>
    <property type="project" value="UniProtKB-SubCell"/>
</dbReference>
<feature type="transmembrane region" description="Helical" evidence="6">
    <location>
        <begin position="264"/>
        <end position="294"/>
    </location>
</feature>
<proteinExistence type="predicted"/>
<feature type="transmembrane region" description="Helical" evidence="6">
    <location>
        <begin position="225"/>
        <end position="244"/>
    </location>
</feature>
<dbReference type="InterPro" id="IPR001851">
    <property type="entry name" value="ABC_transp_permease"/>
</dbReference>
<evidence type="ECO:0000313" key="7">
    <source>
        <dbReference type="EMBL" id="SHE39079.1"/>
    </source>
</evidence>
<sequence>MGSFKPSSSTMEVDLTQSNHFFSRLMKQKEMPVLIALLVLCVVLSFSSEFFLTSKNIFNVLRQFSVIAILAVGQALIIITGGIDLSVGSLVGLMGICTALLAGMGLPAWVIFIGVLLAGCIAGSINGLLVTKVRINPFIVTLGMLSIAKGVSLLITGGLPISIENAITFLGSGYISAVPVSVIIMFLVVLAGHIFATRTLYGRNIYAVGNNERAAKLSGIRVDQVKIMVFVIMGALCALSGIILSGNLSTAEPAAGTGYELDVIAAVVIGGASLAGGQGSIIGVILGAAIMGVLRNGFVLLEISAYWQVVTIGLVIIAAVALDSIKNRKQT</sequence>
<keyword evidence="5 6" id="KW-0472">Membrane</keyword>
<keyword evidence="3 6" id="KW-0812">Transmembrane</keyword>
<dbReference type="EMBL" id="FQVL01000001">
    <property type="protein sequence ID" value="SHE39079.1"/>
    <property type="molecule type" value="Genomic_DNA"/>
</dbReference>
<feature type="transmembrane region" description="Helical" evidence="6">
    <location>
        <begin position="173"/>
        <end position="196"/>
    </location>
</feature>
<reference evidence="7 8" key="1">
    <citation type="submission" date="2016-11" db="EMBL/GenBank/DDBJ databases">
        <authorList>
            <person name="Jaros S."/>
            <person name="Januszkiewicz K."/>
            <person name="Wedrychowicz H."/>
        </authorList>
    </citation>
    <scope>NUCLEOTIDE SEQUENCE [LARGE SCALE GENOMIC DNA]</scope>
    <source>
        <strain evidence="7 8">DSM 44666</strain>
    </source>
</reference>
<evidence type="ECO:0000256" key="5">
    <source>
        <dbReference type="ARBA" id="ARBA00023136"/>
    </source>
</evidence>
<dbReference type="CDD" id="cd06579">
    <property type="entry name" value="TM_PBP1_transp_AraH_like"/>
    <property type="match status" value="1"/>
</dbReference>
<keyword evidence="2" id="KW-1003">Cell membrane</keyword>
<dbReference type="Proteomes" id="UP000184476">
    <property type="component" value="Unassembled WGS sequence"/>
</dbReference>
<name>A0A1M4T3N7_9BACL</name>
<dbReference type="RefSeq" id="WP_217653524.1">
    <property type="nucleotide sequence ID" value="NZ_FQVL01000001.1"/>
</dbReference>
<evidence type="ECO:0000313" key="8">
    <source>
        <dbReference type="Proteomes" id="UP000184476"/>
    </source>
</evidence>
<dbReference type="AlphaFoldDB" id="A0A1M4T3N7"/>
<protein>
    <submittedName>
        <fullName evidence="7">Monosaccharide ABC transporter membrane protein, CUT2 family</fullName>
    </submittedName>
</protein>
<evidence type="ECO:0000256" key="3">
    <source>
        <dbReference type="ARBA" id="ARBA00022692"/>
    </source>
</evidence>
<feature type="transmembrane region" description="Helical" evidence="6">
    <location>
        <begin position="31"/>
        <end position="52"/>
    </location>
</feature>
<gene>
    <name evidence="7" type="ORF">SAMN05444392_101293</name>
</gene>
<dbReference type="Pfam" id="PF02653">
    <property type="entry name" value="BPD_transp_2"/>
    <property type="match status" value="1"/>
</dbReference>
<dbReference type="GO" id="GO:0022857">
    <property type="term" value="F:transmembrane transporter activity"/>
    <property type="evidence" value="ECO:0007669"/>
    <property type="project" value="InterPro"/>
</dbReference>
<evidence type="ECO:0000256" key="2">
    <source>
        <dbReference type="ARBA" id="ARBA00022475"/>
    </source>
</evidence>
<feature type="transmembrane region" description="Helical" evidence="6">
    <location>
        <begin position="138"/>
        <end position="161"/>
    </location>
</feature>
<keyword evidence="4 6" id="KW-1133">Transmembrane helix</keyword>
<accession>A0A1M4T3N7</accession>
<evidence type="ECO:0000256" key="4">
    <source>
        <dbReference type="ARBA" id="ARBA00022989"/>
    </source>
</evidence>
<feature type="transmembrane region" description="Helical" evidence="6">
    <location>
        <begin position="306"/>
        <end position="325"/>
    </location>
</feature>
<comment type="subcellular location">
    <subcellularLocation>
        <location evidence="1">Cell membrane</location>
        <topology evidence="1">Multi-pass membrane protein</topology>
    </subcellularLocation>
</comment>
<dbReference type="PANTHER" id="PTHR32196">
    <property type="entry name" value="ABC TRANSPORTER PERMEASE PROTEIN YPHD-RELATED-RELATED"/>
    <property type="match status" value="1"/>
</dbReference>
<evidence type="ECO:0000256" key="6">
    <source>
        <dbReference type="SAM" id="Phobius"/>
    </source>
</evidence>
<organism evidence="7 8">
    <name type="scientific">Seinonella peptonophila</name>
    <dbReference type="NCBI Taxonomy" id="112248"/>
    <lineage>
        <taxon>Bacteria</taxon>
        <taxon>Bacillati</taxon>
        <taxon>Bacillota</taxon>
        <taxon>Bacilli</taxon>
        <taxon>Bacillales</taxon>
        <taxon>Thermoactinomycetaceae</taxon>
        <taxon>Seinonella</taxon>
    </lineage>
</organism>
<dbReference type="STRING" id="112248.SAMN05444392_101293"/>
<feature type="transmembrane region" description="Helical" evidence="6">
    <location>
        <begin position="64"/>
        <end position="83"/>
    </location>
</feature>